<organism evidence="10 11">
    <name type="scientific">Timema podura</name>
    <name type="common">Walking stick</name>
    <dbReference type="NCBI Taxonomy" id="61482"/>
    <lineage>
        <taxon>Eukaryota</taxon>
        <taxon>Metazoa</taxon>
        <taxon>Ecdysozoa</taxon>
        <taxon>Arthropoda</taxon>
        <taxon>Hexapoda</taxon>
        <taxon>Insecta</taxon>
        <taxon>Pterygota</taxon>
        <taxon>Neoptera</taxon>
        <taxon>Polyneoptera</taxon>
        <taxon>Phasmatodea</taxon>
        <taxon>Timematodea</taxon>
        <taxon>Timematoidea</taxon>
        <taxon>Timematidae</taxon>
        <taxon>Timema</taxon>
    </lineage>
</organism>
<proteinExistence type="inferred from homology"/>
<sequence length="123" mass="13446">HYLIIRLGVDREIQKGVPVLDNNSNVLGESTAAAKQGIALVTLSRLGMAMPGMVASSSTRSTSKQTSEQREKDSGEAKTGEYLSEAKTGIESREFPFIILVDIMLKNPPASKSEEVDSFYFDY</sequence>
<keyword evidence="5" id="KW-0029">Amino-acid transport</keyword>
<evidence type="ECO:0000256" key="7">
    <source>
        <dbReference type="ARBA" id="ARBA00023128"/>
    </source>
</evidence>
<gene>
    <name evidence="10" type="ORF">TPAB3V08_LOCUS10039</name>
</gene>
<feature type="compositionally biased region" description="Low complexity" evidence="9">
    <location>
        <begin position="56"/>
        <end position="66"/>
    </location>
</feature>
<evidence type="ECO:0000313" key="11">
    <source>
        <dbReference type="Proteomes" id="UP001153148"/>
    </source>
</evidence>
<evidence type="ECO:0000313" key="10">
    <source>
        <dbReference type="EMBL" id="CAG2063091.1"/>
    </source>
</evidence>
<reference evidence="10" key="1">
    <citation type="submission" date="2021-03" db="EMBL/GenBank/DDBJ databases">
        <authorList>
            <person name="Tran Van P."/>
        </authorList>
    </citation>
    <scope>NUCLEOTIDE SEQUENCE</scope>
</reference>
<comment type="caution">
    <text evidence="10">The sequence shown here is derived from an EMBL/GenBank/DDBJ whole genome shotgun (WGS) entry which is preliminary data.</text>
</comment>
<comment type="similarity">
    <text evidence="2">Belongs to the sideroflexin family.</text>
</comment>
<evidence type="ECO:0000256" key="6">
    <source>
        <dbReference type="ARBA" id="ARBA00022989"/>
    </source>
</evidence>
<dbReference type="InterPro" id="IPR004686">
    <property type="entry name" value="Mtc"/>
</dbReference>
<feature type="compositionally biased region" description="Basic and acidic residues" evidence="9">
    <location>
        <begin position="67"/>
        <end position="79"/>
    </location>
</feature>
<evidence type="ECO:0000256" key="4">
    <source>
        <dbReference type="ARBA" id="ARBA00022692"/>
    </source>
</evidence>
<keyword evidence="4" id="KW-0812">Transmembrane</keyword>
<dbReference type="Pfam" id="PF03820">
    <property type="entry name" value="SFXNs"/>
    <property type="match status" value="1"/>
</dbReference>
<feature type="non-terminal residue" evidence="10">
    <location>
        <position position="123"/>
    </location>
</feature>
<evidence type="ECO:0000256" key="2">
    <source>
        <dbReference type="ARBA" id="ARBA00005974"/>
    </source>
</evidence>
<feature type="region of interest" description="Disordered" evidence="9">
    <location>
        <begin position="54"/>
        <end position="85"/>
    </location>
</feature>
<comment type="subcellular location">
    <subcellularLocation>
        <location evidence="1">Mitochondrion membrane</location>
        <topology evidence="1">Multi-pass membrane protein</topology>
    </subcellularLocation>
</comment>
<keyword evidence="7" id="KW-0496">Mitochondrion</keyword>
<protein>
    <submittedName>
        <fullName evidence="10">Uncharacterized protein</fullName>
    </submittedName>
</protein>
<accession>A0ABN7PAQ0</accession>
<dbReference type="Proteomes" id="UP001153148">
    <property type="component" value="Unassembled WGS sequence"/>
</dbReference>
<evidence type="ECO:0000256" key="9">
    <source>
        <dbReference type="SAM" id="MobiDB-lite"/>
    </source>
</evidence>
<evidence type="ECO:0000256" key="5">
    <source>
        <dbReference type="ARBA" id="ARBA00022970"/>
    </source>
</evidence>
<evidence type="ECO:0000256" key="8">
    <source>
        <dbReference type="ARBA" id="ARBA00023136"/>
    </source>
</evidence>
<keyword evidence="3" id="KW-0813">Transport</keyword>
<keyword evidence="8" id="KW-0472">Membrane</keyword>
<dbReference type="EMBL" id="CAJPIN010024295">
    <property type="protein sequence ID" value="CAG2063091.1"/>
    <property type="molecule type" value="Genomic_DNA"/>
</dbReference>
<evidence type="ECO:0000256" key="1">
    <source>
        <dbReference type="ARBA" id="ARBA00004225"/>
    </source>
</evidence>
<evidence type="ECO:0000256" key="3">
    <source>
        <dbReference type="ARBA" id="ARBA00022448"/>
    </source>
</evidence>
<keyword evidence="11" id="KW-1185">Reference proteome</keyword>
<feature type="non-terminal residue" evidence="10">
    <location>
        <position position="1"/>
    </location>
</feature>
<keyword evidence="6" id="KW-1133">Transmembrane helix</keyword>
<name>A0ABN7PAQ0_TIMPD</name>